<reference evidence="2" key="1">
    <citation type="submission" date="2019-08" db="EMBL/GenBank/DDBJ databases">
        <authorList>
            <person name="Kucharzyk K."/>
            <person name="Murdoch R.W."/>
            <person name="Higgins S."/>
            <person name="Loffler F."/>
        </authorList>
    </citation>
    <scope>NUCLEOTIDE SEQUENCE</scope>
</reference>
<feature type="transmembrane region" description="Helical" evidence="1">
    <location>
        <begin position="66"/>
        <end position="89"/>
    </location>
</feature>
<evidence type="ECO:0000256" key="1">
    <source>
        <dbReference type="SAM" id="Phobius"/>
    </source>
</evidence>
<name>A0A645JL81_9ZZZZ</name>
<gene>
    <name evidence="2" type="ORF">SDC9_212210</name>
</gene>
<keyword evidence="1" id="KW-0812">Transmembrane</keyword>
<feature type="transmembrane region" description="Helical" evidence="1">
    <location>
        <begin position="6"/>
        <end position="30"/>
    </location>
</feature>
<proteinExistence type="predicted"/>
<protein>
    <recommendedName>
        <fullName evidence="3">Polysaccharide biosynthesis protein C-terminal domain-containing protein</fullName>
    </recommendedName>
</protein>
<keyword evidence="1" id="KW-0472">Membrane</keyword>
<dbReference type="AlphaFoldDB" id="A0A645JL81"/>
<organism evidence="2">
    <name type="scientific">bioreactor metagenome</name>
    <dbReference type="NCBI Taxonomy" id="1076179"/>
    <lineage>
        <taxon>unclassified sequences</taxon>
        <taxon>metagenomes</taxon>
        <taxon>ecological metagenomes</taxon>
    </lineage>
</organism>
<evidence type="ECO:0008006" key="3">
    <source>
        <dbReference type="Google" id="ProtNLM"/>
    </source>
</evidence>
<accession>A0A645JL81</accession>
<sequence>MGPVGAAIATVITTYFLMLLQVWQIGNILGKKIHEVFPWKEWFLSIGVTVAVNTFLRMFYNAVGRSVIVGVLCACAGFGISFFILGRIVSNELGSYMKQILKKPVK</sequence>
<keyword evidence="1" id="KW-1133">Transmembrane helix</keyword>
<feature type="transmembrane region" description="Helical" evidence="1">
    <location>
        <begin position="42"/>
        <end position="60"/>
    </location>
</feature>
<dbReference type="EMBL" id="VSSQ01145317">
    <property type="protein sequence ID" value="MPN64438.1"/>
    <property type="molecule type" value="Genomic_DNA"/>
</dbReference>
<evidence type="ECO:0000313" key="2">
    <source>
        <dbReference type="EMBL" id="MPN64438.1"/>
    </source>
</evidence>
<comment type="caution">
    <text evidence="2">The sequence shown here is derived from an EMBL/GenBank/DDBJ whole genome shotgun (WGS) entry which is preliminary data.</text>
</comment>